<dbReference type="STRING" id="754476.Q7A_643"/>
<reference evidence="7 8" key="2">
    <citation type="journal article" date="2013" name="Int. J. Syst. Evol. Microbiol.">
        <title>Methylophaga nitratireducenticrescens sp. nov. and Methylophaga frappieri sp. nov., isolated from the biofilm of the methanol-fed denitrification system treating the seawater at the Montreal Biodome.</title>
        <authorList>
            <person name="Villeneuve C."/>
            <person name="Martineau C."/>
            <person name="Mauffrey F."/>
            <person name="Villemur R."/>
        </authorList>
    </citation>
    <scope>NUCLEOTIDE SEQUENCE [LARGE SCALE GENOMIC DNA]</scope>
    <source>
        <strain evidence="7 8">JAM1</strain>
    </source>
</reference>
<gene>
    <name evidence="5" type="primary">coaE</name>
    <name evidence="7" type="ordered locus">Q7A_643</name>
</gene>
<keyword evidence="3 5" id="KW-0067">ATP-binding</keyword>
<comment type="subcellular location">
    <subcellularLocation>
        <location evidence="5">Cytoplasm</location>
    </subcellularLocation>
</comment>
<dbReference type="UniPathway" id="UPA00241">
    <property type="reaction ID" value="UER00356"/>
</dbReference>
<feature type="binding site" evidence="5">
    <location>
        <begin position="12"/>
        <end position="17"/>
    </location>
    <ligand>
        <name>ATP</name>
        <dbReference type="ChEBI" id="CHEBI:30616"/>
    </ligand>
</feature>
<evidence type="ECO:0000256" key="6">
    <source>
        <dbReference type="NCBIfam" id="TIGR00152"/>
    </source>
</evidence>
<dbReference type="GO" id="GO:0015937">
    <property type="term" value="P:coenzyme A biosynthetic process"/>
    <property type="evidence" value="ECO:0007669"/>
    <property type="project" value="UniProtKB-UniRule"/>
</dbReference>
<dbReference type="NCBIfam" id="TIGR00152">
    <property type="entry name" value="dephospho-CoA kinase"/>
    <property type="match status" value="1"/>
</dbReference>
<keyword evidence="5" id="KW-0963">Cytoplasm</keyword>
<reference evidence="7 8" key="1">
    <citation type="journal article" date="2012" name="J. Bacteriol.">
        <title>Complete genome sequences of Methylophaga sp. strain JAM1 and Methylophaga sp. strain JAM7.</title>
        <authorList>
            <person name="Villeneuve C."/>
            <person name="Martineau C."/>
            <person name="Mauffrey F."/>
            <person name="Villemur R."/>
        </authorList>
    </citation>
    <scope>NUCLEOTIDE SEQUENCE [LARGE SCALE GENOMIC DNA]</scope>
    <source>
        <strain evidence="7 8">JAM1</strain>
    </source>
</reference>
<organism evidence="7 8">
    <name type="scientific">Methylophaga nitratireducenticrescens</name>
    <dbReference type="NCBI Taxonomy" id="754476"/>
    <lineage>
        <taxon>Bacteria</taxon>
        <taxon>Pseudomonadati</taxon>
        <taxon>Pseudomonadota</taxon>
        <taxon>Gammaproteobacteria</taxon>
        <taxon>Thiotrichales</taxon>
        <taxon>Piscirickettsiaceae</taxon>
        <taxon>Methylophaga</taxon>
    </lineage>
</organism>
<comment type="pathway">
    <text evidence="5">Cofactor biosynthesis; coenzyme A biosynthesis; CoA from (R)-pantothenate: step 5/5.</text>
</comment>
<dbReference type="KEGG" id="mej:Q7A_643"/>
<keyword evidence="5 7" id="KW-0808">Transferase</keyword>
<dbReference type="HOGENOM" id="CLU_057180_1_2_6"/>
<protein>
    <recommendedName>
        <fullName evidence="5 6">Dephospho-CoA kinase</fullName>
        <ecNumber evidence="5 6">2.7.1.24</ecNumber>
    </recommendedName>
    <alternativeName>
        <fullName evidence="5">Dephosphocoenzyme A kinase</fullName>
    </alternativeName>
</protein>
<name>I1XGH0_METNJ</name>
<dbReference type="PANTHER" id="PTHR10695:SF46">
    <property type="entry name" value="BIFUNCTIONAL COENZYME A SYNTHASE-RELATED"/>
    <property type="match status" value="1"/>
</dbReference>
<keyword evidence="8" id="KW-1185">Reference proteome</keyword>
<dbReference type="PANTHER" id="PTHR10695">
    <property type="entry name" value="DEPHOSPHO-COA KINASE-RELATED"/>
    <property type="match status" value="1"/>
</dbReference>
<dbReference type="Gene3D" id="3.40.50.300">
    <property type="entry name" value="P-loop containing nucleotide triphosphate hydrolases"/>
    <property type="match status" value="1"/>
</dbReference>
<evidence type="ECO:0000313" key="7">
    <source>
        <dbReference type="EMBL" id="AFI83489.1"/>
    </source>
</evidence>
<keyword evidence="4 5" id="KW-0173">Coenzyme A biosynthesis</keyword>
<accession>I1XGH0</accession>
<dbReference type="GO" id="GO:0005524">
    <property type="term" value="F:ATP binding"/>
    <property type="evidence" value="ECO:0007669"/>
    <property type="project" value="UniProtKB-UniRule"/>
</dbReference>
<dbReference type="Pfam" id="PF01121">
    <property type="entry name" value="CoaE"/>
    <property type="match status" value="1"/>
</dbReference>
<dbReference type="InterPro" id="IPR001977">
    <property type="entry name" value="Depp_CoAkinase"/>
</dbReference>
<dbReference type="PATRIC" id="fig|754476.3.peg.633"/>
<keyword evidence="5 7" id="KW-0418">Kinase</keyword>
<evidence type="ECO:0000256" key="3">
    <source>
        <dbReference type="ARBA" id="ARBA00022840"/>
    </source>
</evidence>
<evidence type="ECO:0000256" key="4">
    <source>
        <dbReference type="ARBA" id="ARBA00022993"/>
    </source>
</evidence>
<dbReference type="eggNOG" id="COG0237">
    <property type="taxonomic scope" value="Bacteria"/>
</dbReference>
<dbReference type="GO" id="GO:0004140">
    <property type="term" value="F:dephospho-CoA kinase activity"/>
    <property type="evidence" value="ECO:0007669"/>
    <property type="project" value="UniProtKB-UniRule"/>
</dbReference>
<comment type="function">
    <text evidence="5">Catalyzes the phosphorylation of the 3'-hydroxyl group of dephosphocoenzyme A to form coenzyme A.</text>
</comment>
<evidence type="ECO:0000256" key="2">
    <source>
        <dbReference type="ARBA" id="ARBA00022741"/>
    </source>
</evidence>
<dbReference type="InterPro" id="IPR027417">
    <property type="entry name" value="P-loop_NTPase"/>
</dbReference>
<proteinExistence type="inferred from homology"/>
<dbReference type="SUPFAM" id="SSF52540">
    <property type="entry name" value="P-loop containing nucleoside triphosphate hydrolases"/>
    <property type="match status" value="1"/>
</dbReference>
<dbReference type="PROSITE" id="PS51219">
    <property type="entry name" value="DPCK"/>
    <property type="match status" value="1"/>
</dbReference>
<dbReference type="RefSeq" id="WP_014705864.1">
    <property type="nucleotide sequence ID" value="NC_017857.3"/>
</dbReference>
<evidence type="ECO:0000256" key="5">
    <source>
        <dbReference type="HAMAP-Rule" id="MF_00376"/>
    </source>
</evidence>
<dbReference type="CDD" id="cd02022">
    <property type="entry name" value="DPCK"/>
    <property type="match status" value="1"/>
</dbReference>
<evidence type="ECO:0000256" key="1">
    <source>
        <dbReference type="ARBA" id="ARBA00009018"/>
    </source>
</evidence>
<dbReference type="Proteomes" id="UP000009144">
    <property type="component" value="Chromosome"/>
</dbReference>
<dbReference type="GO" id="GO:0005737">
    <property type="term" value="C:cytoplasm"/>
    <property type="evidence" value="ECO:0007669"/>
    <property type="project" value="UniProtKB-SubCell"/>
</dbReference>
<sequence length="202" mass="22532">MVFRVGLTGGIASGKSTVSTLFADLGVTVIDADIIARELSQPGTTQFHKIVEQFGNQYVLADGQLNRPALRKLLFSDAAAKKMLEQILHPAIRQQLLQQAENAKSRYCILSVPLLIEAKMQSCVDRILVVDVDHQTQLARMQTRDNLTIEEAAQHLAAQSNREQRLQCAHDIIDNRDGIEKLKFQVTQLHALYCQLAETAQN</sequence>
<dbReference type="HAMAP" id="MF_00376">
    <property type="entry name" value="Dephospho_CoA_kinase"/>
    <property type="match status" value="1"/>
</dbReference>
<dbReference type="OrthoDB" id="9812943at2"/>
<comment type="similarity">
    <text evidence="1 5">Belongs to the CoaE family.</text>
</comment>
<keyword evidence="2 5" id="KW-0547">Nucleotide-binding</keyword>
<evidence type="ECO:0000313" key="8">
    <source>
        <dbReference type="Proteomes" id="UP000009144"/>
    </source>
</evidence>
<dbReference type="EMBL" id="CP003390">
    <property type="protein sequence ID" value="AFI83489.1"/>
    <property type="molecule type" value="Genomic_DNA"/>
</dbReference>
<comment type="catalytic activity">
    <reaction evidence="5">
        <text>3'-dephospho-CoA + ATP = ADP + CoA + H(+)</text>
        <dbReference type="Rhea" id="RHEA:18245"/>
        <dbReference type="ChEBI" id="CHEBI:15378"/>
        <dbReference type="ChEBI" id="CHEBI:30616"/>
        <dbReference type="ChEBI" id="CHEBI:57287"/>
        <dbReference type="ChEBI" id="CHEBI:57328"/>
        <dbReference type="ChEBI" id="CHEBI:456216"/>
        <dbReference type="EC" id="2.7.1.24"/>
    </reaction>
</comment>
<dbReference type="EC" id="2.7.1.24" evidence="5 6"/>
<dbReference type="AlphaFoldDB" id="I1XGH0"/>